<evidence type="ECO:0000313" key="2">
    <source>
        <dbReference type="EMBL" id="OZC35408.1"/>
    </source>
</evidence>
<evidence type="ECO:0008006" key="4">
    <source>
        <dbReference type="Google" id="ProtNLM"/>
    </source>
</evidence>
<sequence length="209" mass="23670">MQARDLCFKQALTAALALAFVLMPAGKALAQTPDDFYRAEVVIVERLVDPSALEEQMAGMPVEPPLSGIRSLWVEDANGNRVSDVRLAARNELYLNQAAARLENSGNYRVLATAGWYQTFPPNYNGRPMRVAVGKWLGGAGERAVEGHIEIDRQRYLHVKVHLNHWQEGEEQQELITWIRETRRMRSEEIHFIDSPTVGVLVFFRKIEG</sequence>
<feature type="signal peptide" evidence="1">
    <location>
        <begin position="1"/>
        <end position="30"/>
    </location>
</feature>
<name>A0A7Z1DSW8_9GAMM</name>
<reference evidence="2 3" key="1">
    <citation type="submission" date="2017-06" db="EMBL/GenBank/DDBJ databases">
        <title>Draft genome sequence of the halophilic bacterium Marinobacter vinifirmus FB1.</title>
        <authorList>
            <person name="Stepanov V.G."/>
            <person name="Roberts D.J."/>
            <person name="Fox G.E."/>
        </authorList>
    </citation>
    <scope>NUCLEOTIDE SEQUENCE [LARGE SCALE GENOMIC DNA]</scope>
    <source>
        <strain evidence="2 3">FB1</strain>
    </source>
</reference>
<evidence type="ECO:0000313" key="3">
    <source>
        <dbReference type="Proteomes" id="UP000216984"/>
    </source>
</evidence>
<dbReference type="Proteomes" id="UP000216984">
    <property type="component" value="Unassembled WGS sequence"/>
</dbReference>
<keyword evidence="1" id="KW-0732">Signal</keyword>
<dbReference type="EMBL" id="NEFY01000011">
    <property type="protein sequence ID" value="OZC35408.1"/>
    <property type="molecule type" value="Genomic_DNA"/>
</dbReference>
<dbReference type="RefSeq" id="WP_094625589.1">
    <property type="nucleotide sequence ID" value="NZ_NEFY01000011.1"/>
</dbReference>
<organism evidence="2 3">
    <name type="scientific">Marinobacter vinifirmus</name>
    <dbReference type="NCBI Taxonomy" id="355591"/>
    <lineage>
        <taxon>Bacteria</taxon>
        <taxon>Pseudomonadati</taxon>
        <taxon>Pseudomonadota</taxon>
        <taxon>Gammaproteobacteria</taxon>
        <taxon>Pseudomonadales</taxon>
        <taxon>Marinobacteraceae</taxon>
        <taxon>Marinobacter</taxon>
    </lineage>
</organism>
<keyword evidence="3" id="KW-1185">Reference proteome</keyword>
<comment type="caution">
    <text evidence="2">The sequence shown here is derived from an EMBL/GenBank/DDBJ whole genome shotgun (WGS) entry which is preliminary data.</text>
</comment>
<evidence type="ECO:0000256" key="1">
    <source>
        <dbReference type="SAM" id="SignalP"/>
    </source>
</evidence>
<feature type="chain" id="PRO_5030553926" description="5'-methylthioadenosine phosphorylase" evidence="1">
    <location>
        <begin position="31"/>
        <end position="209"/>
    </location>
</feature>
<dbReference type="InterPro" id="IPR021241">
    <property type="entry name" value="CsiV"/>
</dbReference>
<dbReference type="Pfam" id="PF10972">
    <property type="entry name" value="CsiV"/>
    <property type="match status" value="1"/>
</dbReference>
<protein>
    <recommendedName>
        <fullName evidence="4">5'-methylthioadenosine phosphorylase</fullName>
    </recommendedName>
</protein>
<dbReference type="AlphaFoldDB" id="A0A7Z1DSW8"/>
<accession>A0A7Z1DSW8</accession>
<proteinExistence type="predicted"/>
<gene>
    <name evidence="2" type="ORF">B9Q17_06815</name>
</gene>